<dbReference type="EMBL" id="JAUCMV010000005">
    <property type="protein sequence ID" value="KAK0398927.1"/>
    <property type="molecule type" value="Genomic_DNA"/>
</dbReference>
<dbReference type="PROSITE" id="PS51986">
    <property type="entry name" value="GS_BETA_GRASP"/>
    <property type="match status" value="1"/>
</dbReference>
<comment type="catalytic activity">
    <reaction evidence="7 10">
        <text>L-glutamate + NH4(+) + ATP = L-glutamine + ADP + phosphate + H(+)</text>
        <dbReference type="Rhea" id="RHEA:16169"/>
        <dbReference type="ChEBI" id="CHEBI:15378"/>
        <dbReference type="ChEBI" id="CHEBI:28938"/>
        <dbReference type="ChEBI" id="CHEBI:29985"/>
        <dbReference type="ChEBI" id="CHEBI:30616"/>
        <dbReference type="ChEBI" id="CHEBI:43474"/>
        <dbReference type="ChEBI" id="CHEBI:58359"/>
        <dbReference type="ChEBI" id="CHEBI:456216"/>
        <dbReference type="EC" id="6.3.1.2"/>
    </reaction>
</comment>
<dbReference type="SUPFAM" id="SSF55931">
    <property type="entry name" value="Glutamine synthetase/guanido kinase"/>
    <property type="match status" value="1"/>
</dbReference>
<dbReference type="PANTHER" id="PTHR20852:SF57">
    <property type="entry name" value="GLUTAMINE SYNTHETASE 2 CYTOPLASMIC"/>
    <property type="match status" value="1"/>
</dbReference>
<dbReference type="GO" id="GO:0005524">
    <property type="term" value="F:ATP binding"/>
    <property type="evidence" value="ECO:0007669"/>
    <property type="project" value="UniProtKB-KW"/>
</dbReference>
<dbReference type="InterPro" id="IPR050292">
    <property type="entry name" value="Glutamine_Synthetase"/>
</dbReference>
<dbReference type="InterPro" id="IPR036651">
    <property type="entry name" value="Gln_synt_N_sf"/>
</dbReference>
<dbReference type="InterPro" id="IPR008146">
    <property type="entry name" value="Gln_synth_cat_dom"/>
</dbReference>
<keyword evidence="4 10" id="KW-0436">Ligase</keyword>
<dbReference type="InterPro" id="IPR027302">
    <property type="entry name" value="Gln_synth_N_conserv_site"/>
</dbReference>
<protein>
    <recommendedName>
        <fullName evidence="3 10">Glutamine synthetase</fullName>
        <ecNumber evidence="3 10">6.3.1.2</ecNumber>
    </recommendedName>
</protein>
<dbReference type="InterPro" id="IPR027303">
    <property type="entry name" value="Gln_synth_gly_rich_site"/>
</dbReference>
<evidence type="ECO:0000256" key="10">
    <source>
        <dbReference type="RuleBase" id="RU004356"/>
    </source>
</evidence>
<dbReference type="SUPFAM" id="SSF54368">
    <property type="entry name" value="Glutamine synthetase, N-terminal domain"/>
    <property type="match status" value="1"/>
</dbReference>
<dbReference type="PANTHER" id="PTHR20852">
    <property type="entry name" value="GLUTAMINE SYNTHETASE"/>
    <property type="match status" value="1"/>
</dbReference>
<dbReference type="PROSITE" id="PS51987">
    <property type="entry name" value="GS_CATALYTIC"/>
    <property type="match status" value="1"/>
</dbReference>
<dbReference type="Proteomes" id="UP001175271">
    <property type="component" value="Unassembled WGS sequence"/>
</dbReference>
<comment type="subunit">
    <text evidence="2">Homooctamer.</text>
</comment>
<evidence type="ECO:0000313" key="14">
    <source>
        <dbReference type="EMBL" id="KAK0398927.1"/>
    </source>
</evidence>
<evidence type="ECO:0000259" key="12">
    <source>
        <dbReference type="PROSITE" id="PS51986"/>
    </source>
</evidence>
<dbReference type="AlphaFoldDB" id="A0AA39LIV2"/>
<dbReference type="FunFam" id="3.10.20.70:FF:000004">
    <property type="entry name" value="Glutamine synthetase"/>
    <property type="match status" value="1"/>
</dbReference>
<dbReference type="Pfam" id="PF00120">
    <property type="entry name" value="Gln-synt_C"/>
    <property type="match status" value="1"/>
</dbReference>
<proteinExistence type="inferred from homology"/>
<dbReference type="PROSITE" id="PS00180">
    <property type="entry name" value="GLNA_1"/>
    <property type="match status" value="1"/>
</dbReference>
<sequence length="411" mass="45830">MHIHRDTFKTDKSIAERYYQLGKNLSDCVATYVWIDGTGEHLRCKSRTISTYPKSVEELPEWNFDGSSTGQATGANSDVFLKPVAMYRDPFRMGNCLLVMCETYDNTGRPHATNHRYKCAKVMSKAKTLKPWFGMEQEYTMLDADGQVFGWPKHGFPGPQGPYYCGVGPQKVFARDIVEAHYSACLYAGIQISGTNAETMPGQWEYQVGPCEGIEMGDQLCMSRFILHRVAEDFGVTITLDPKPIPGDWNGAGCHTNFSTEEMRQDGGYKAIEAAIARLEKAHQTHIGYYDPQGGRDNERRLTGQHETASINEFSAGVASRAVSIRIPAQTFKDQKGYFEDRRPSSNCDPYAVTGAIIRTCCLNERRLSRCYGSSSEEFIEVTKELSISPKTEATAVTSKHEDNASSCGTQ</sequence>
<dbReference type="Gene3D" id="3.30.590.10">
    <property type="entry name" value="Glutamine synthetase/guanido kinase, catalytic domain"/>
    <property type="match status" value="1"/>
</dbReference>
<dbReference type="InterPro" id="IPR008147">
    <property type="entry name" value="Gln_synt_N"/>
</dbReference>
<evidence type="ECO:0000256" key="3">
    <source>
        <dbReference type="ARBA" id="ARBA00012937"/>
    </source>
</evidence>
<dbReference type="SMART" id="SM01230">
    <property type="entry name" value="Gln-synt_C"/>
    <property type="match status" value="1"/>
</dbReference>
<feature type="domain" description="GS catalytic" evidence="13">
    <location>
        <begin position="115"/>
        <end position="411"/>
    </location>
</feature>
<feature type="domain" description="GS beta-grasp" evidence="12">
    <location>
        <begin position="28"/>
        <end position="108"/>
    </location>
</feature>
<evidence type="ECO:0000256" key="2">
    <source>
        <dbReference type="ARBA" id="ARBA00011823"/>
    </source>
</evidence>
<dbReference type="GO" id="GO:0004356">
    <property type="term" value="F:glutamine synthetase activity"/>
    <property type="evidence" value="ECO:0007669"/>
    <property type="project" value="UniProtKB-EC"/>
</dbReference>
<evidence type="ECO:0000256" key="8">
    <source>
        <dbReference type="PROSITE-ProRule" id="PRU01330"/>
    </source>
</evidence>
<evidence type="ECO:0000256" key="6">
    <source>
        <dbReference type="ARBA" id="ARBA00022840"/>
    </source>
</evidence>
<dbReference type="PROSITE" id="PS00181">
    <property type="entry name" value="GLNA_ATP"/>
    <property type="match status" value="1"/>
</dbReference>
<keyword evidence="6 10" id="KW-0067">ATP-binding</keyword>
<dbReference type="Gene3D" id="3.10.20.70">
    <property type="entry name" value="Glutamine synthetase, N-terminal domain"/>
    <property type="match status" value="1"/>
</dbReference>
<comment type="caution">
    <text evidence="14">The sequence shown here is derived from an EMBL/GenBank/DDBJ whole genome shotgun (WGS) entry which is preliminary data.</text>
</comment>
<dbReference type="GO" id="GO:0006542">
    <property type="term" value="P:glutamine biosynthetic process"/>
    <property type="evidence" value="ECO:0007669"/>
    <property type="project" value="InterPro"/>
</dbReference>
<dbReference type="InterPro" id="IPR014746">
    <property type="entry name" value="Gln_synth/guanido_kin_cat_dom"/>
</dbReference>
<evidence type="ECO:0000256" key="11">
    <source>
        <dbReference type="SAM" id="MobiDB-lite"/>
    </source>
</evidence>
<dbReference type="EC" id="6.3.1.2" evidence="3 10"/>
<feature type="region of interest" description="Disordered" evidence="11">
    <location>
        <begin position="391"/>
        <end position="411"/>
    </location>
</feature>
<dbReference type="Pfam" id="PF03951">
    <property type="entry name" value="Gln-synt_N"/>
    <property type="match status" value="1"/>
</dbReference>
<evidence type="ECO:0000256" key="5">
    <source>
        <dbReference type="ARBA" id="ARBA00022741"/>
    </source>
</evidence>
<dbReference type="FunFam" id="3.30.590.10:FF:000004">
    <property type="entry name" value="Glutamine synthetase"/>
    <property type="match status" value="1"/>
</dbReference>
<gene>
    <name evidence="14" type="ORF">QR680_002814</name>
</gene>
<accession>A0AA39LIV2</accession>
<comment type="similarity">
    <text evidence="1 8 9">Belongs to the glutamine synthetase family.</text>
</comment>
<evidence type="ECO:0000256" key="7">
    <source>
        <dbReference type="ARBA" id="ARBA00049436"/>
    </source>
</evidence>
<dbReference type="GO" id="GO:0005737">
    <property type="term" value="C:cytoplasm"/>
    <property type="evidence" value="ECO:0007669"/>
    <property type="project" value="TreeGrafter"/>
</dbReference>
<evidence type="ECO:0000256" key="4">
    <source>
        <dbReference type="ARBA" id="ARBA00022598"/>
    </source>
</evidence>
<reference evidence="14" key="1">
    <citation type="submission" date="2023-06" db="EMBL/GenBank/DDBJ databases">
        <title>Genomic analysis of the entomopathogenic nematode Steinernema hermaphroditum.</title>
        <authorList>
            <person name="Schwarz E.M."/>
            <person name="Heppert J.K."/>
            <person name="Baniya A."/>
            <person name="Schwartz H.T."/>
            <person name="Tan C.-H."/>
            <person name="Antoshechkin I."/>
            <person name="Sternberg P.W."/>
            <person name="Goodrich-Blair H."/>
            <person name="Dillman A.R."/>
        </authorList>
    </citation>
    <scope>NUCLEOTIDE SEQUENCE</scope>
    <source>
        <strain evidence="14">PS9179</strain>
        <tissue evidence="14">Whole animal</tissue>
    </source>
</reference>
<keyword evidence="15" id="KW-1185">Reference proteome</keyword>
<organism evidence="14 15">
    <name type="scientific">Steinernema hermaphroditum</name>
    <dbReference type="NCBI Taxonomy" id="289476"/>
    <lineage>
        <taxon>Eukaryota</taxon>
        <taxon>Metazoa</taxon>
        <taxon>Ecdysozoa</taxon>
        <taxon>Nematoda</taxon>
        <taxon>Chromadorea</taxon>
        <taxon>Rhabditida</taxon>
        <taxon>Tylenchina</taxon>
        <taxon>Panagrolaimomorpha</taxon>
        <taxon>Strongyloidoidea</taxon>
        <taxon>Steinernematidae</taxon>
        <taxon>Steinernema</taxon>
    </lineage>
</organism>
<name>A0AA39LIV2_9BILA</name>
<evidence type="ECO:0000313" key="15">
    <source>
        <dbReference type="Proteomes" id="UP001175271"/>
    </source>
</evidence>
<evidence type="ECO:0000256" key="9">
    <source>
        <dbReference type="RuleBase" id="RU000384"/>
    </source>
</evidence>
<evidence type="ECO:0000259" key="13">
    <source>
        <dbReference type="PROSITE" id="PS51987"/>
    </source>
</evidence>
<keyword evidence="5 10" id="KW-0547">Nucleotide-binding</keyword>
<evidence type="ECO:0000256" key="1">
    <source>
        <dbReference type="ARBA" id="ARBA00009897"/>
    </source>
</evidence>